<evidence type="ECO:0000313" key="2">
    <source>
        <dbReference type="Proteomes" id="UP000290289"/>
    </source>
</evidence>
<dbReference type="EMBL" id="RDQH01000336">
    <property type="protein sequence ID" value="RXH85483.1"/>
    <property type="molecule type" value="Genomic_DNA"/>
</dbReference>
<gene>
    <name evidence="1" type="ORF">DVH24_009304</name>
</gene>
<proteinExistence type="predicted"/>
<protein>
    <submittedName>
        <fullName evidence="1">Uncharacterized protein</fullName>
    </submittedName>
</protein>
<dbReference type="AlphaFoldDB" id="A0A498IVR3"/>
<accession>A0A498IVR3</accession>
<name>A0A498IVR3_MALDO</name>
<dbReference type="Proteomes" id="UP000290289">
    <property type="component" value="Chromosome 10"/>
</dbReference>
<comment type="caution">
    <text evidence="1">The sequence shown here is derived from an EMBL/GenBank/DDBJ whole genome shotgun (WGS) entry which is preliminary data.</text>
</comment>
<sequence length="75" mass="8412">MCCFIRINGCFIRNAKVEIYEDPLTANYDVKIAGNDAGVRFPKISARNLFVLLYSSIGDVITSQIDIDYLSADIF</sequence>
<keyword evidence="2" id="KW-1185">Reference proteome</keyword>
<organism evidence="1 2">
    <name type="scientific">Malus domestica</name>
    <name type="common">Apple</name>
    <name type="synonym">Pyrus malus</name>
    <dbReference type="NCBI Taxonomy" id="3750"/>
    <lineage>
        <taxon>Eukaryota</taxon>
        <taxon>Viridiplantae</taxon>
        <taxon>Streptophyta</taxon>
        <taxon>Embryophyta</taxon>
        <taxon>Tracheophyta</taxon>
        <taxon>Spermatophyta</taxon>
        <taxon>Magnoliopsida</taxon>
        <taxon>eudicotyledons</taxon>
        <taxon>Gunneridae</taxon>
        <taxon>Pentapetalae</taxon>
        <taxon>rosids</taxon>
        <taxon>fabids</taxon>
        <taxon>Rosales</taxon>
        <taxon>Rosaceae</taxon>
        <taxon>Amygdaloideae</taxon>
        <taxon>Maleae</taxon>
        <taxon>Malus</taxon>
    </lineage>
</organism>
<evidence type="ECO:0000313" key="1">
    <source>
        <dbReference type="EMBL" id="RXH85483.1"/>
    </source>
</evidence>
<reference evidence="1 2" key="1">
    <citation type="submission" date="2018-10" db="EMBL/GenBank/DDBJ databases">
        <title>A high-quality apple genome assembly.</title>
        <authorList>
            <person name="Hu J."/>
        </authorList>
    </citation>
    <scope>NUCLEOTIDE SEQUENCE [LARGE SCALE GENOMIC DNA]</scope>
    <source>
        <strain evidence="2">cv. HFTH1</strain>
        <tissue evidence="1">Young leaf</tissue>
    </source>
</reference>